<dbReference type="Pfam" id="PF05532">
    <property type="entry name" value="CsbD"/>
    <property type="match status" value="1"/>
</dbReference>
<evidence type="ECO:0000256" key="2">
    <source>
        <dbReference type="SAM" id="Phobius"/>
    </source>
</evidence>
<comment type="similarity">
    <text evidence="1">Belongs to the UPF0337 (CsbD) family.</text>
</comment>
<keyword evidence="2" id="KW-0472">Membrane</keyword>
<feature type="transmembrane region" description="Helical" evidence="2">
    <location>
        <begin position="84"/>
        <end position="101"/>
    </location>
</feature>
<dbReference type="PANTHER" id="PTHR35893">
    <property type="entry name" value="INNER MEMBRANE PROTEIN-RELATED"/>
    <property type="match status" value="1"/>
</dbReference>
<keyword evidence="2" id="KW-0812">Transmembrane</keyword>
<dbReference type="InterPro" id="IPR008462">
    <property type="entry name" value="CsbD"/>
</dbReference>
<evidence type="ECO:0000259" key="3">
    <source>
        <dbReference type="Pfam" id="PF05532"/>
    </source>
</evidence>
<gene>
    <name evidence="5" type="ORF">DDF65_08260</name>
</gene>
<dbReference type="GO" id="GO:0043022">
    <property type="term" value="F:ribosome binding"/>
    <property type="evidence" value="ECO:0007669"/>
    <property type="project" value="InterPro"/>
</dbReference>
<sequence length="114" mass="12075">MDDQVTGVARQGVGRVQDAVGGLTGDSATQIKGKLNQAAGGAQRAYGKLTDDVRDRLEGALDTVRGGMRERLDTVETYVKDKPLPAVAIAAAVGIVLGLLLRGRSRTVYLRDPR</sequence>
<dbReference type="InterPro" id="IPR010279">
    <property type="entry name" value="YqjD/ElaB"/>
</dbReference>
<evidence type="ECO:0008006" key="7">
    <source>
        <dbReference type="Google" id="ProtNLM"/>
    </source>
</evidence>
<evidence type="ECO:0000256" key="1">
    <source>
        <dbReference type="ARBA" id="ARBA00009129"/>
    </source>
</evidence>
<feature type="domain" description="DUF883" evidence="4">
    <location>
        <begin position="76"/>
        <end position="101"/>
    </location>
</feature>
<dbReference type="RefSeq" id="WP_116566293.1">
    <property type="nucleotide sequence ID" value="NZ_QDKP01000024.1"/>
</dbReference>
<evidence type="ECO:0000313" key="6">
    <source>
        <dbReference type="Proteomes" id="UP000244913"/>
    </source>
</evidence>
<keyword evidence="2" id="KW-1133">Transmembrane helix</keyword>
<reference evidence="5 6" key="1">
    <citation type="submission" date="2018-04" db="EMBL/GenBank/DDBJ databases">
        <title>The genome sequence of Caulobacter sp. 736.</title>
        <authorList>
            <person name="Gao J."/>
            <person name="Sun J."/>
        </authorList>
    </citation>
    <scope>NUCLEOTIDE SEQUENCE [LARGE SCALE GENOMIC DNA]</scope>
    <source>
        <strain evidence="5 6">736</strain>
    </source>
</reference>
<dbReference type="AlphaFoldDB" id="A0A2T9JMA5"/>
<dbReference type="InterPro" id="IPR043605">
    <property type="entry name" value="DUF883_C"/>
</dbReference>
<dbReference type="SUPFAM" id="SSF69047">
    <property type="entry name" value="Hypothetical protein YjbJ"/>
    <property type="match status" value="1"/>
</dbReference>
<dbReference type="EMBL" id="QDKP01000024">
    <property type="protein sequence ID" value="PVM84820.1"/>
    <property type="molecule type" value="Genomic_DNA"/>
</dbReference>
<proteinExistence type="inferred from homology"/>
<organism evidence="5 6">
    <name type="scientific">Caulobacter radicis</name>
    <dbReference type="NCBI Taxonomy" id="2172650"/>
    <lineage>
        <taxon>Bacteria</taxon>
        <taxon>Pseudomonadati</taxon>
        <taxon>Pseudomonadota</taxon>
        <taxon>Alphaproteobacteria</taxon>
        <taxon>Caulobacterales</taxon>
        <taxon>Caulobacteraceae</taxon>
        <taxon>Caulobacter</taxon>
    </lineage>
</organism>
<dbReference type="Proteomes" id="UP000244913">
    <property type="component" value="Unassembled WGS sequence"/>
</dbReference>
<comment type="caution">
    <text evidence="5">The sequence shown here is derived from an EMBL/GenBank/DDBJ whole genome shotgun (WGS) entry which is preliminary data.</text>
</comment>
<accession>A0A2T9JMA5</accession>
<protein>
    <recommendedName>
        <fullName evidence="7">CsbD family protein</fullName>
    </recommendedName>
</protein>
<evidence type="ECO:0000259" key="4">
    <source>
        <dbReference type="Pfam" id="PF19029"/>
    </source>
</evidence>
<dbReference type="Gene3D" id="1.10.1470.10">
    <property type="entry name" value="YjbJ"/>
    <property type="match status" value="1"/>
</dbReference>
<keyword evidence="6" id="KW-1185">Reference proteome</keyword>
<name>A0A2T9JMA5_9CAUL</name>
<dbReference type="Pfam" id="PF19029">
    <property type="entry name" value="DUF883_C"/>
    <property type="match status" value="1"/>
</dbReference>
<dbReference type="PANTHER" id="PTHR35893:SF3">
    <property type="entry name" value="INNER MEMBRANE PROTEIN"/>
    <property type="match status" value="1"/>
</dbReference>
<feature type="domain" description="CsbD-like" evidence="3">
    <location>
        <begin position="3"/>
        <end position="55"/>
    </location>
</feature>
<evidence type="ECO:0000313" key="5">
    <source>
        <dbReference type="EMBL" id="PVM84820.1"/>
    </source>
</evidence>
<dbReference type="InterPro" id="IPR036629">
    <property type="entry name" value="YjbJ_sf"/>
</dbReference>